<name>A0A1W1CWW7_9ZZZZ</name>
<dbReference type="EMBL" id="FPHK01000145">
    <property type="protein sequence ID" value="SFV70368.1"/>
    <property type="molecule type" value="Genomic_DNA"/>
</dbReference>
<reference evidence="1" key="1">
    <citation type="submission" date="2016-10" db="EMBL/GenBank/DDBJ databases">
        <authorList>
            <person name="de Groot N.N."/>
        </authorList>
    </citation>
    <scope>NUCLEOTIDE SEQUENCE</scope>
</reference>
<gene>
    <name evidence="1" type="ORF">MNB_SM-6-796</name>
</gene>
<organism evidence="1">
    <name type="scientific">hydrothermal vent metagenome</name>
    <dbReference type="NCBI Taxonomy" id="652676"/>
    <lineage>
        <taxon>unclassified sequences</taxon>
        <taxon>metagenomes</taxon>
        <taxon>ecological metagenomes</taxon>
    </lineage>
</organism>
<evidence type="ECO:0000313" key="1">
    <source>
        <dbReference type="EMBL" id="SFV70368.1"/>
    </source>
</evidence>
<sequence>MKMNVDITQDTITSSKHKQRVEEVFGKKLRGEQPDYFTIVAAKANSHNFWSAAGIKPPGYNYGHKLYKPDIESEVNNLNYAKERSQNDPKNYIVVISDESWTIFMGHRKDFKNAILDPHKLYRWFFYWKTEMQKLGNFKNAVIHIFAGDPPPYFMGEIRVHDDNNASKVPAKIIETRFPDALELNPSQSFAGIFQVMDYIRMKYAPNVRMAYTLKEWGSQGLKDKEPKEGWENDTDLQKMVDELNSFGINFEYLAFNFNPRAPKRSDDVYKARTKYFGTVAKKLLKRDGKTPINAKVWIWKTSLWSEHPSFYFRNIDFLVNEANVAGLTLGHGNDWSGYKLNDYEKPAKDWPLKSWIEEYYTNIKKDVKPEGTIGKIYLP</sequence>
<accession>A0A1W1CWW7</accession>
<proteinExistence type="predicted"/>
<dbReference type="AlphaFoldDB" id="A0A1W1CWW7"/>
<protein>
    <submittedName>
        <fullName evidence="1">Uncharacterized protein</fullName>
    </submittedName>
</protein>